<evidence type="ECO:0000256" key="5">
    <source>
        <dbReference type="ARBA" id="ARBA00022801"/>
    </source>
</evidence>
<dbReference type="Gene3D" id="3.90.1820.10">
    <property type="entry name" value="AglA-like glucosidase"/>
    <property type="match status" value="1"/>
</dbReference>
<evidence type="ECO:0000256" key="9">
    <source>
        <dbReference type="ARBA" id="ARBA00023295"/>
    </source>
</evidence>
<dbReference type="AlphaFoldDB" id="A0A0F8XGS4"/>
<keyword evidence="6" id="KW-0520">NAD</keyword>
<dbReference type="Pfam" id="PF02056">
    <property type="entry name" value="Glyco_hydro_4"/>
    <property type="match status" value="1"/>
</dbReference>
<proteinExistence type="inferred from homology"/>
<evidence type="ECO:0000256" key="4">
    <source>
        <dbReference type="ARBA" id="ARBA00022723"/>
    </source>
</evidence>
<keyword evidence="8" id="KW-0119">Carbohydrate metabolism</keyword>
<dbReference type="PANTHER" id="PTHR32092">
    <property type="entry name" value="6-PHOSPHO-BETA-GLUCOSIDASE-RELATED"/>
    <property type="match status" value="1"/>
</dbReference>
<dbReference type="InterPro" id="IPR015955">
    <property type="entry name" value="Lactate_DH/Glyco_Ohase_4_C"/>
</dbReference>
<dbReference type="SUPFAM" id="SSF51735">
    <property type="entry name" value="NAD(P)-binding Rossmann-fold domains"/>
    <property type="match status" value="1"/>
</dbReference>
<comment type="cofactor">
    <cofactor evidence="1">
        <name>NAD(+)</name>
        <dbReference type="ChEBI" id="CHEBI:57540"/>
    </cofactor>
</comment>
<organism evidence="11">
    <name type="scientific">marine sediment metagenome</name>
    <dbReference type="NCBI Taxonomy" id="412755"/>
    <lineage>
        <taxon>unclassified sequences</taxon>
        <taxon>metagenomes</taxon>
        <taxon>ecological metagenomes</taxon>
    </lineage>
</organism>
<keyword evidence="9" id="KW-0326">Glycosidase</keyword>
<dbReference type="InterPro" id="IPR053715">
    <property type="entry name" value="GH4_Enzyme_sf"/>
</dbReference>
<keyword evidence="5" id="KW-0378">Hydrolase</keyword>
<comment type="similarity">
    <text evidence="3">Belongs to the glycosyl hydrolase 4 family.</text>
</comment>
<evidence type="ECO:0000259" key="10">
    <source>
        <dbReference type="Pfam" id="PF11975"/>
    </source>
</evidence>
<protein>
    <recommendedName>
        <fullName evidence="10">Glycosyl hydrolase family 4 C-terminal domain-containing protein</fullName>
    </recommendedName>
</protein>
<comment type="caution">
    <text evidence="11">The sequence shown here is derived from an EMBL/GenBank/DDBJ whole genome shotgun (WGS) entry which is preliminary data.</text>
</comment>
<feature type="non-terminal residue" evidence="11">
    <location>
        <position position="338"/>
    </location>
</feature>
<dbReference type="SUPFAM" id="SSF56327">
    <property type="entry name" value="LDH C-terminal domain-like"/>
    <property type="match status" value="1"/>
</dbReference>
<reference evidence="11" key="1">
    <citation type="journal article" date="2015" name="Nature">
        <title>Complex archaea that bridge the gap between prokaryotes and eukaryotes.</title>
        <authorList>
            <person name="Spang A."/>
            <person name="Saw J.H."/>
            <person name="Jorgensen S.L."/>
            <person name="Zaremba-Niedzwiedzka K."/>
            <person name="Martijn J."/>
            <person name="Lind A.E."/>
            <person name="van Eijk R."/>
            <person name="Schleper C."/>
            <person name="Guy L."/>
            <person name="Ettema T.J."/>
        </authorList>
    </citation>
    <scope>NUCLEOTIDE SEQUENCE</scope>
</reference>
<evidence type="ECO:0000256" key="3">
    <source>
        <dbReference type="ARBA" id="ARBA00010141"/>
    </source>
</evidence>
<dbReference type="Pfam" id="PF11975">
    <property type="entry name" value="Glyco_hydro_4C"/>
    <property type="match status" value="1"/>
</dbReference>
<evidence type="ECO:0000313" key="11">
    <source>
        <dbReference type="EMBL" id="KKK68098.1"/>
    </source>
</evidence>
<evidence type="ECO:0000256" key="6">
    <source>
        <dbReference type="ARBA" id="ARBA00023027"/>
    </source>
</evidence>
<dbReference type="InterPro" id="IPR036291">
    <property type="entry name" value="NAD(P)-bd_dom_sf"/>
</dbReference>
<accession>A0A0F8XGS4</accession>
<keyword evidence="7" id="KW-0464">Manganese</keyword>
<evidence type="ECO:0000256" key="2">
    <source>
        <dbReference type="ARBA" id="ARBA00001936"/>
    </source>
</evidence>
<dbReference type="SUPFAM" id="SSF51445">
    <property type="entry name" value="(Trans)glycosidases"/>
    <property type="match status" value="1"/>
</dbReference>
<dbReference type="PANTHER" id="PTHR32092:SF6">
    <property type="entry name" value="ALPHA-GALACTOSIDASE"/>
    <property type="match status" value="1"/>
</dbReference>
<dbReference type="InterPro" id="IPR017853">
    <property type="entry name" value="GH"/>
</dbReference>
<dbReference type="InterPro" id="IPR022616">
    <property type="entry name" value="Glyco_hydro_4_C"/>
</dbReference>
<dbReference type="PRINTS" id="PR00732">
    <property type="entry name" value="GLHYDRLASE4"/>
</dbReference>
<feature type="domain" description="Glycosyl hydrolase family 4 C-terminal" evidence="10">
    <location>
        <begin position="193"/>
        <end position="267"/>
    </location>
</feature>
<evidence type="ECO:0000256" key="1">
    <source>
        <dbReference type="ARBA" id="ARBA00001911"/>
    </source>
</evidence>
<comment type="cofactor">
    <cofactor evidence="2">
        <name>Mn(2+)</name>
        <dbReference type="ChEBI" id="CHEBI:29035"/>
    </cofactor>
</comment>
<dbReference type="GO" id="GO:0004553">
    <property type="term" value="F:hydrolase activity, hydrolyzing O-glycosyl compounds"/>
    <property type="evidence" value="ECO:0007669"/>
    <property type="project" value="InterPro"/>
</dbReference>
<evidence type="ECO:0000256" key="7">
    <source>
        <dbReference type="ARBA" id="ARBA00023211"/>
    </source>
</evidence>
<gene>
    <name evidence="11" type="ORF">LCGC14_2947470</name>
</gene>
<name>A0A0F8XGS4_9ZZZZ</name>
<dbReference type="InterPro" id="IPR001088">
    <property type="entry name" value="Glyco_hydro_4"/>
</dbReference>
<keyword evidence="4" id="KW-0479">Metal-binding</keyword>
<evidence type="ECO:0000256" key="8">
    <source>
        <dbReference type="ARBA" id="ARBA00023277"/>
    </source>
</evidence>
<sequence length="338" mass="38980">MAKVAIIGAGSMVFSTTLTNDILQTPGLEDSTVALMDPALDRVKSVEDYVSKVIKKNNLSHKVFATADRKEALEDADYVITTFQIGGMEAYRYDYEIPMKYGVNTNIGDTRGPSGIFRGMRTIPVMLDIVRDMERLCPDATMLNYTNPMVLLCRAMQRETSIKLTGLCHSVQGTAEMLAQWIGAPMEEITYTCAGINHMAWYLDYKWNGEDAYPLIRQAITERPEIYNEEIVRNEMFLALDHYVTESSGHNSEYNWWFRKRPDEAIQYAENPPKKYQDIYPFDFETSDWKALWRELTDIFLHWAAQGIRIFRVDNPHTKTFGFWEYCIGEVKARYPDA</sequence>
<dbReference type="GO" id="GO:0046872">
    <property type="term" value="F:metal ion binding"/>
    <property type="evidence" value="ECO:0007669"/>
    <property type="project" value="UniProtKB-KW"/>
</dbReference>
<dbReference type="GO" id="GO:0016616">
    <property type="term" value="F:oxidoreductase activity, acting on the CH-OH group of donors, NAD or NADP as acceptor"/>
    <property type="evidence" value="ECO:0007669"/>
    <property type="project" value="InterPro"/>
</dbReference>
<dbReference type="EMBL" id="LAZR01059292">
    <property type="protein sequence ID" value="KKK68098.1"/>
    <property type="molecule type" value="Genomic_DNA"/>
</dbReference>
<dbReference type="GO" id="GO:0005975">
    <property type="term" value="P:carbohydrate metabolic process"/>
    <property type="evidence" value="ECO:0007669"/>
    <property type="project" value="InterPro"/>
</dbReference>